<evidence type="ECO:0000256" key="3">
    <source>
        <dbReference type="ARBA" id="ARBA00012071"/>
    </source>
</evidence>
<evidence type="ECO:0000256" key="6">
    <source>
        <dbReference type="ARBA" id="ARBA00022556"/>
    </source>
</evidence>
<dbReference type="PANTHER" id="PTHR42724:SF1">
    <property type="entry name" value="TETRAACYLDISACCHARIDE 4'-KINASE, MITOCHONDRIAL-RELATED"/>
    <property type="match status" value="1"/>
</dbReference>
<organism evidence="14 15">
    <name type="scientific">Mucilaginibacter lappiensis</name>
    <dbReference type="NCBI Taxonomy" id="354630"/>
    <lineage>
        <taxon>Bacteria</taxon>
        <taxon>Pseudomonadati</taxon>
        <taxon>Bacteroidota</taxon>
        <taxon>Sphingobacteriia</taxon>
        <taxon>Sphingobacteriales</taxon>
        <taxon>Sphingobacteriaceae</taxon>
        <taxon>Mucilaginibacter</taxon>
    </lineage>
</organism>
<evidence type="ECO:0000256" key="13">
    <source>
        <dbReference type="HAMAP-Rule" id="MF_00409"/>
    </source>
</evidence>
<keyword evidence="7 13" id="KW-0808">Transferase</keyword>
<dbReference type="InterPro" id="IPR003758">
    <property type="entry name" value="LpxK"/>
</dbReference>
<accession>A0ABR6PPK2</accession>
<dbReference type="GO" id="GO:0009029">
    <property type="term" value="F:lipid-A 4'-kinase activity"/>
    <property type="evidence" value="ECO:0007669"/>
    <property type="project" value="UniProtKB-EC"/>
</dbReference>
<comment type="function">
    <text evidence="1 13">Transfers the gamma-phosphate of ATP to the 4'-position of a tetraacyldisaccharide 1-phosphate intermediate (termed DS-1-P) to form tetraacyldisaccharide 1,4'-bis-phosphate (lipid IVA).</text>
</comment>
<evidence type="ECO:0000256" key="5">
    <source>
        <dbReference type="ARBA" id="ARBA00022516"/>
    </source>
</evidence>
<comment type="similarity">
    <text evidence="13">Belongs to the LpxK family.</text>
</comment>
<comment type="catalytic activity">
    <reaction evidence="13">
        <text>a lipid A disaccharide + ATP = a lipid IVA + ADP + H(+)</text>
        <dbReference type="Rhea" id="RHEA:67840"/>
        <dbReference type="ChEBI" id="CHEBI:15378"/>
        <dbReference type="ChEBI" id="CHEBI:30616"/>
        <dbReference type="ChEBI" id="CHEBI:176343"/>
        <dbReference type="ChEBI" id="CHEBI:176425"/>
        <dbReference type="ChEBI" id="CHEBI:456216"/>
        <dbReference type="EC" id="2.7.1.130"/>
    </reaction>
</comment>
<evidence type="ECO:0000313" key="15">
    <source>
        <dbReference type="Proteomes" id="UP000541583"/>
    </source>
</evidence>
<keyword evidence="11 13" id="KW-0443">Lipid metabolism</keyword>
<dbReference type="Proteomes" id="UP000541583">
    <property type="component" value="Unassembled WGS sequence"/>
</dbReference>
<evidence type="ECO:0000256" key="7">
    <source>
        <dbReference type="ARBA" id="ARBA00022679"/>
    </source>
</evidence>
<dbReference type="RefSeq" id="WP_076376132.1">
    <property type="nucleotide sequence ID" value="NZ_FTMG01000013.1"/>
</dbReference>
<keyword evidence="6 13" id="KW-0441">Lipid A biosynthesis</keyword>
<sequence length="354" mass="40110">MIYLRWLLFPFSLLYSLVVVIRNWCFTAGILKSREFDLPVIAVGNLDVGGAGKSPMTEYLIRLLKGNHKLATLSRGYGRKTTGFLVADAHAQASDIGDEPAQFKNKFPHVTIAVAEKRVEGIEQLQTSHDLIILDDAYQHRAVKPGFSILLFDYNRIREPRLLLPAGNLREPFAGRKRADIIVISKCPTVLELGDQSELQKRVNPFPNQAVFFTSISYLPLQNMGGQTTNTMIDDSTTLFLLTGIANAHPLLEHLKKQTLHIIHHKYPDHHQFSLKNISKLADDFLACNAQKKLIITTEKDAQRLGEQELQQVVKKLNILVLPIGIEFLNNQQKQFDKLVTDYVRKYSKHSPIH</sequence>
<keyword evidence="10 13" id="KW-0067">ATP-binding</keyword>
<proteinExistence type="inferred from homology"/>
<name>A0ABR6PPK2_9SPHI</name>
<gene>
    <name evidence="13" type="primary">lpxK</name>
    <name evidence="14" type="ORF">HDF23_004468</name>
</gene>
<keyword evidence="5 13" id="KW-0444">Lipid biosynthesis</keyword>
<keyword evidence="15" id="KW-1185">Reference proteome</keyword>
<dbReference type="HAMAP" id="MF_00409">
    <property type="entry name" value="LpxK"/>
    <property type="match status" value="1"/>
</dbReference>
<evidence type="ECO:0000313" key="14">
    <source>
        <dbReference type="EMBL" id="MBB6111697.1"/>
    </source>
</evidence>
<dbReference type="EC" id="2.7.1.130" evidence="3 13"/>
<evidence type="ECO:0000256" key="11">
    <source>
        <dbReference type="ARBA" id="ARBA00023098"/>
    </source>
</evidence>
<keyword evidence="8 13" id="KW-0547">Nucleotide-binding</keyword>
<evidence type="ECO:0000256" key="8">
    <source>
        <dbReference type="ARBA" id="ARBA00022741"/>
    </source>
</evidence>
<dbReference type="SUPFAM" id="SSF52540">
    <property type="entry name" value="P-loop containing nucleoside triphosphate hydrolases"/>
    <property type="match status" value="1"/>
</dbReference>
<evidence type="ECO:0000256" key="1">
    <source>
        <dbReference type="ARBA" id="ARBA00002274"/>
    </source>
</evidence>
<dbReference type="InterPro" id="IPR027417">
    <property type="entry name" value="P-loop_NTPase"/>
</dbReference>
<dbReference type="NCBIfam" id="TIGR00682">
    <property type="entry name" value="lpxK"/>
    <property type="match status" value="1"/>
</dbReference>
<dbReference type="PANTHER" id="PTHR42724">
    <property type="entry name" value="TETRAACYLDISACCHARIDE 4'-KINASE"/>
    <property type="match status" value="1"/>
</dbReference>
<evidence type="ECO:0000256" key="4">
    <source>
        <dbReference type="ARBA" id="ARBA00016436"/>
    </source>
</evidence>
<comment type="caution">
    <text evidence="14">The sequence shown here is derived from an EMBL/GenBank/DDBJ whole genome shotgun (WGS) entry which is preliminary data.</text>
</comment>
<dbReference type="Pfam" id="PF02606">
    <property type="entry name" value="LpxK"/>
    <property type="match status" value="1"/>
</dbReference>
<evidence type="ECO:0000256" key="12">
    <source>
        <dbReference type="ARBA" id="ARBA00029757"/>
    </source>
</evidence>
<reference evidence="14 15" key="1">
    <citation type="submission" date="2020-08" db="EMBL/GenBank/DDBJ databases">
        <title>Genomic Encyclopedia of Type Strains, Phase IV (KMG-V): Genome sequencing to study the core and pangenomes of soil and plant-associated prokaryotes.</title>
        <authorList>
            <person name="Whitman W."/>
        </authorList>
    </citation>
    <scope>NUCLEOTIDE SEQUENCE [LARGE SCALE GENOMIC DNA]</scope>
    <source>
        <strain evidence="14 15">ANJLi2</strain>
    </source>
</reference>
<keyword evidence="9 13" id="KW-0418">Kinase</keyword>
<evidence type="ECO:0000256" key="2">
    <source>
        <dbReference type="ARBA" id="ARBA00004870"/>
    </source>
</evidence>
<dbReference type="EMBL" id="JACHCB010000013">
    <property type="protein sequence ID" value="MBB6111697.1"/>
    <property type="molecule type" value="Genomic_DNA"/>
</dbReference>
<comment type="pathway">
    <text evidence="2 13">Glycolipid biosynthesis; lipid IV(A) biosynthesis; lipid IV(A) from (3R)-3-hydroxytetradecanoyl-[acyl-carrier-protein] and UDP-N-acetyl-alpha-D-glucosamine: step 6/6.</text>
</comment>
<evidence type="ECO:0000256" key="9">
    <source>
        <dbReference type="ARBA" id="ARBA00022777"/>
    </source>
</evidence>
<protein>
    <recommendedName>
        <fullName evidence="4 13">Tetraacyldisaccharide 4'-kinase</fullName>
        <ecNumber evidence="3 13">2.7.1.130</ecNumber>
    </recommendedName>
    <alternativeName>
        <fullName evidence="12 13">Lipid A 4'-kinase</fullName>
    </alternativeName>
</protein>
<evidence type="ECO:0000256" key="10">
    <source>
        <dbReference type="ARBA" id="ARBA00022840"/>
    </source>
</evidence>
<comment type="caution">
    <text evidence="13">Lacks conserved residue(s) required for the propagation of feature annotation.</text>
</comment>